<sequence length="97" mass="10638">MRREVAALRAERAQAVLAREVTRRLCREAAVAGERGAVAVAAERPRFSVLAVCKEKEMSYCQVYVQLVDYASLPASTRRQIRPAASTTTATNVTCIP</sequence>
<evidence type="ECO:0000313" key="2">
    <source>
        <dbReference type="Proteomes" id="UP000026960"/>
    </source>
</evidence>
<evidence type="ECO:0000313" key="1">
    <source>
        <dbReference type="EnsemblPlants" id="OBART07G03910.1"/>
    </source>
</evidence>
<reference evidence="1" key="2">
    <citation type="submission" date="2015-03" db="UniProtKB">
        <authorList>
            <consortium name="EnsemblPlants"/>
        </authorList>
    </citation>
    <scope>IDENTIFICATION</scope>
</reference>
<proteinExistence type="predicted"/>
<dbReference type="AlphaFoldDB" id="A0A0D3GMK4"/>
<keyword evidence="2" id="KW-1185">Reference proteome</keyword>
<accession>A0A0D3GMK4</accession>
<dbReference type="HOGENOM" id="CLU_2350089_0_0_1"/>
<dbReference type="PaxDb" id="65489-OBART07G03910.1"/>
<organism evidence="1">
    <name type="scientific">Oryza barthii</name>
    <dbReference type="NCBI Taxonomy" id="65489"/>
    <lineage>
        <taxon>Eukaryota</taxon>
        <taxon>Viridiplantae</taxon>
        <taxon>Streptophyta</taxon>
        <taxon>Embryophyta</taxon>
        <taxon>Tracheophyta</taxon>
        <taxon>Spermatophyta</taxon>
        <taxon>Magnoliopsida</taxon>
        <taxon>Liliopsida</taxon>
        <taxon>Poales</taxon>
        <taxon>Poaceae</taxon>
        <taxon>BOP clade</taxon>
        <taxon>Oryzoideae</taxon>
        <taxon>Oryzeae</taxon>
        <taxon>Oryzinae</taxon>
        <taxon>Oryza</taxon>
    </lineage>
</organism>
<protein>
    <submittedName>
        <fullName evidence="1">Uncharacterized protein</fullName>
    </submittedName>
</protein>
<name>A0A0D3GMK4_9ORYZ</name>
<dbReference type="Proteomes" id="UP000026960">
    <property type="component" value="Chromosome 7"/>
</dbReference>
<reference evidence="1" key="1">
    <citation type="journal article" date="2009" name="Rice">
        <title>De Novo Next Generation Sequencing of Plant Genomes.</title>
        <authorList>
            <person name="Rounsley S."/>
            <person name="Marri P.R."/>
            <person name="Yu Y."/>
            <person name="He R."/>
            <person name="Sisneros N."/>
            <person name="Goicoechea J.L."/>
            <person name="Lee S.J."/>
            <person name="Angelova A."/>
            <person name="Kudrna D."/>
            <person name="Luo M."/>
            <person name="Affourtit J."/>
            <person name="Desany B."/>
            <person name="Knight J."/>
            <person name="Niazi F."/>
            <person name="Egholm M."/>
            <person name="Wing R.A."/>
        </authorList>
    </citation>
    <scope>NUCLEOTIDE SEQUENCE [LARGE SCALE GENOMIC DNA]</scope>
    <source>
        <strain evidence="1">cv. IRGC 105608</strain>
    </source>
</reference>
<dbReference type="Gramene" id="OBART07G03910.1">
    <property type="protein sequence ID" value="OBART07G03910.1"/>
    <property type="gene ID" value="OBART07G03910"/>
</dbReference>
<dbReference type="EnsemblPlants" id="OBART07G03910.1">
    <property type="protein sequence ID" value="OBART07G03910.1"/>
    <property type="gene ID" value="OBART07G03910"/>
</dbReference>